<evidence type="ECO:0000313" key="3">
    <source>
        <dbReference type="EMBL" id="KIO73665.1"/>
    </source>
</evidence>
<evidence type="ECO:0000313" key="2">
    <source>
        <dbReference type="EMBL" id="CEE03195.1"/>
    </source>
</evidence>
<organism evidence="2 5">
    <name type="scientific">Caldibacillus thermoamylovorans</name>
    <dbReference type="NCBI Taxonomy" id="35841"/>
    <lineage>
        <taxon>Bacteria</taxon>
        <taxon>Bacillati</taxon>
        <taxon>Bacillota</taxon>
        <taxon>Bacilli</taxon>
        <taxon>Bacillales</taxon>
        <taxon>Bacillaceae</taxon>
        <taxon>Caldibacillus</taxon>
    </lineage>
</organism>
<reference evidence="2 5" key="1">
    <citation type="submission" date="2014-07" db="EMBL/GenBank/DDBJ databases">
        <authorList>
            <person name="Wibberg Daniel"/>
        </authorList>
    </citation>
    <scope>NUCLEOTIDE SEQUENCE [LARGE SCALE GENOMIC DNA]</scope>
</reference>
<keyword evidence="1" id="KW-0812">Transmembrane</keyword>
<accession>A0A090J5J2</accession>
<keyword evidence="5" id="KW-1185">Reference proteome</keyword>
<keyword evidence="1" id="KW-1133">Transmembrane helix</keyword>
<evidence type="ECO:0000313" key="5">
    <source>
        <dbReference type="Proteomes" id="UP000040576"/>
    </source>
</evidence>
<proteinExistence type="predicted"/>
<dbReference type="GeneID" id="92962805"/>
<reference evidence="3 4" key="2">
    <citation type="submission" date="2015-01" db="EMBL/GenBank/DDBJ databases">
        <title>Draft Genome Sequences of Four Bacillus thermoamylovorans Strains, Isolated From Food Products.</title>
        <authorList>
            <person name="Krawcyk A.O."/>
            <person name="Berendsen E.M."/>
            <person name="Eijlander R.T."/>
            <person name="de Jong A."/>
            <person name="Wells-Bennik M."/>
            <person name="Kuipers O.P."/>
        </authorList>
    </citation>
    <scope>NUCLEOTIDE SEQUENCE [LARGE SCALE GENOMIC DNA]</scope>
    <source>
        <strain evidence="3 4">B4167</strain>
    </source>
</reference>
<gene>
    <name evidence="3" type="ORF">B4167_1908</name>
    <name evidence="2" type="ORF">BT1A1_3414</name>
</gene>
<dbReference type="Proteomes" id="UP000040576">
    <property type="component" value="Unassembled WGS sequence"/>
</dbReference>
<dbReference type="Proteomes" id="UP000032076">
    <property type="component" value="Unassembled WGS sequence"/>
</dbReference>
<dbReference type="PATRIC" id="fig|35841.6.peg.94"/>
<protein>
    <submittedName>
        <fullName evidence="2">Putative membrane protein</fullName>
    </submittedName>
</protein>
<dbReference type="EMBL" id="JXLU01000028">
    <property type="protein sequence ID" value="KIO73665.1"/>
    <property type="molecule type" value="Genomic_DNA"/>
</dbReference>
<evidence type="ECO:0000313" key="4">
    <source>
        <dbReference type="Proteomes" id="UP000032076"/>
    </source>
</evidence>
<feature type="transmembrane region" description="Helical" evidence="1">
    <location>
        <begin position="46"/>
        <end position="66"/>
    </location>
</feature>
<dbReference type="RefSeq" id="WP_034773377.1">
    <property type="nucleotide sequence ID" value="NZ_CCRF01000102.1"/>
</dbReference>
<feature type="transmembrane region" description="Helical" evidence="1">
    <location>
        <begin position="7"/>
        <end position="26"/>
    </location>
</feature>
<dbReference type="OrthoDB" id="2680209at2"/>
<sequence>MRKESAFTLAIIGYIVPIAFCIYILFNEKLLIPKGYELSVDGVVISRTLFLIFLLYLLSKLGVFIYKGVEK</sequence>
<keyword evidence="1" id="KW-0472">Membrane</keyword>
<dbReference type="AlphaFoldDB" id="A0A090J5J2"/>
<evidence type="ECO:0000256" key="1">
    <source>
        <dbReference type="SAM" id="Phobius"/>
    </source>
</evidence>
<dbReference type="EMBL" id="CCRF01000102">
    <property type="protein sequence ID" value="CEE03195.1"/>
    <property type="molecule type" value="Genomic_DNA"/>
</dbReference>
<name>A0A090J5J2_9BACI</name>